<reference evidence="1 2" key="1">
    <citation type="submission" date="2023-02" db="EMBL/GenBank/DDBJ databases">
        <title>LHISI_Scaffold_Assembly.</title>
        <authorList>
            <person name="Stuart O.P."/>
            <person name="Cleave R."/>
            <person name="Magrath M.J.L."/>
            <person name="Mikheyev A.S."/>
        </authorList>
    </citation>
    <scope>NUCLEOTIDE SEQUENCE [LARGE SCALE GENOMIC DNA]</scope>
    <source>
        <strain evidence="1">Daus_M_001</strain>
        <tissue evidence="1">Leg muscle</tissue>
    </source>
</reference>
<sequence length="84" mass="9357">MYEVMVVAESLEAGYRSALQESALVVSLQMFNLILEKCVSLLKENMACEDNCGLQLVASEDLQVLLPAVKVSLQLHSITFYLMM</sequence>
<accession>A0ABQ9H9M4</accession>
<keyword evidence="2" id="KW-1185">Reference proteome</keyword>
<organism evidence="1 2">
    <name type="scientific">Dryococelus australis</name>
    <dbReference type="NCBI Taxonomy" id="614101"/>
    <lineage>
        <taxon>Eukaryota</taxon>
        <taxon>Metazoa</taxon>
        <taxon>Ecdysozoa</taxon>
        <taxon>Arthropoda</taxon>
        <taxon>Hexapoda</taxon>
        <taxon>Insecta</taxon>
        <taxon>Pterygota</taxon>
        <taxon>Neoptera</taxon>
        <taxon>Polyneoptera</taxon>
        <taxon>Phasmatodea</taxon>
        <taxon>Verophasmatodea</taxon>
        <taxon>Anareolatae</taxon>
        <taxon>Phasmatidae</taxon>
        <taxon>Eurycanthinae</taxon>
        <taxon>Dryococelus</taxon>
    </lineage>
</organism>
<protein>
    <submittedName>
        <fullName evidence="1">Uncharacterized protein</fullName>
    </submittedName>
</protein>
<evidence type="ECO:0000313" key="1">
    <source>
        <dbReference type="EMBL" id="KAJ8880972.1"/>
    </source>
</evidence>
<proteinExistence type="predicted"/>
<gene>
    <name evidence="1" type="ORF">PR048_017445</name>
</gene>
<name>A0ABQ9H9M4_9NEOP</name>
<dbReference type="EMBL" id="JARBHB010000006">
    <property type="protein sequence ID" value="KAJ8880972.1"/>
    <property type="molecule type" value="Genomic_DNA"/>
</dbReference>
<dbReference type="Proteomes" id="UP001159363">
    <property type="component" value="Chromosome 5"/>
</dbReference>
<evidence type="ECO:0000313" key="2">
    <source>
        <dbReference type="Proteomes" id="UP001159363"/>
    </source>
</evidence>
<comment type="caution">
    <text evidence="1">The sequence shown here is derived from an EMBL/GenBank/DDBJ whole genome shotgun (WGS) entry which is preliminary data.</text>
</comment>